<name>A0A0G1CG97_9BACT</name>
<dbReference type="AlphaFoldDB" id="A0A0G1CG97"/>
<dbReference type="InterPro" id="IPR041657">
    <property type="entry name" value="HTH_17"/>
</dbReference>
<evidence type="ECO:0000313" key="3">
    <source>
        <dbReference type="Proteomes" id="UP000034543"/>
    </source>
</evidence>
<gene>
    <name evidence="2" type="ORF">UV59_C0017G0015</name>
</gene>
<dbReference type="NCBIfam" id="TIGR01764">
    <property type="entry name" value="excise"/>
    <property type="match status" value="1"/>
</dbReference>
<dbReference type="Proteomes" id="UP000034543">
    <property type="component" value="Unassembled WGS sequence"/>
</dbReference>
<reference evidence="2 3" key="1">
    <citation type="journal article" date="2015" name="Nature">
        <title>rRNA introns, odd ribosomes, and small enigmatic genomes across a large radiation of phyla.</title>
        <authorList>
            <person name="Brown C.T."/>
            <person name="Hug L.A."/>
            <person name="Thomas B.C."/>
            <person name="Sharon I."/>
            <person name="Castelle C.J."/>
            <person name="Singh A."/>
            <person name="Wilkins M.J."/>
            <person name="Williams K.H."/>
            <person name="Banfield J.F."/>
        </authorList>
    </citation>
    <scope>NUCLEOTIDE SEQUENCE [LARGE SCALE GENOMIC DNA]</scope>
</reference>
<dbReference type="STRING" id="1618436.UV59_C0017G0015"/>
<dbReference type="InterPro" id="IPR010093">
    <property type="entry name" value="SinI_DNA-bd"/>
</dbReference>
<organism evidence="2 3">
    <name type="scientific">Candidatus Gottesmanbacteria bacterium GW2011_GWA1_43_11</name>
    <dbReference type="NCBI Taxonomy" id="1618436"/>
    <lineage>
        <taxon>Bacteria</taxon>
        <taxon>Candidatus Gottesmaniibacteriota</taxon>
    </lineage>
</organism>
<evidence type="ECO:0000259" key="1">
    <source>
        <dbReference type="Pfam" id="PF12728"/>
    </source>
</evidence>
<accession>A0A0G1CG97</accession>
<feature type="domain" description="Helix-turn-helix" evidence="1">
    <location>
        <begin position="62"/>
        <end position="99"/>
    </location>
</feature>
<comment type="caution">
    <text evidence="2">The sequence shown here is derived from an EMBL/GenBank/DDBJ whole genome shotgun (WGS) entry which is preliminary data.</text>
</comment>
<dbReference type="Pfam" id="PF12728">
    <property type="entry name" value="HTH_17"/>
    <property type="match status" value="1"/>
</dbReference>
<dbReference type="GO" id="GO:0003677">
    <property type="term" value="F:DNA binding"/>
    <property type="evidence" value="ECO:0007669"/>
    <property type="project" value="InterPro"/>
</dbReference>
<evidence type="ECO:0000313" key="2">
    <source>
        <dbReference type="EMBL" id="KKS84562.1"/>
    </source>
</evidence>
<protein>
    <submittedName>
        <fullName evidence="2">Binding domain, excisionase family protein</fullName>
    </submittedName>
</protein>
<dbReference type="EMBL" id="LCFB01000017">
    <property type="protein sequence ID" value="KKS84562.1"/>
    <property type="molecule type" value="Genomic_DNA"/>
</dbReference>
<sequence length="139" mass="16268">MPPQKILYEEGVDTSFFLSFKDDIQIKEAHRLIRGNQYSIDIPDHVWYHVIMLRTIDTIKAYTPEQVAEMLQLSKNTVYDLINRGEIVAKKIGKLYRISAPSIFFFFTGLDYDLHQADQEDRKRLSSVEEEITKARAQL</sequence>
<proteinExistence type="predicted"/>